<evidence type="ECO:0000313" key="3">
    <source>
        <dbReference type="Proteomes" id="UP000236742"/>
    </source>
</evidence>
<gene>
    <name evidence="2" type="ORF">SAMN05421751_10293</name>
</gene>
<feature type="domain" description="DUF302" evidence="1">
    <location>
        <begin position="36"/>
        <end position="98"/>
    </location>
</feature>
<dbReference type="Gene3D" id="3.30.310.70">
    <property type="entry name" value="TT1751-like domain"/>
    <property type="match status" value="1"/>
</dbReference>
<organism evidence="2 3">
    <name type="scientific">Jhaorihella thermophila</name>
    <dbReference type="NCBI Taxonomy" id="488547"/>
    <lineage>
        <taxon>Bacteria</taxon>
        <taxon>Pseudomonadati</taxon>
        <taxon>Pseudomonadota</taxon>
        <taxon>Alphaproteobacteria</taxon>
        <taxon>Rhodobacterales</taxon>
        <taxon>Paracoccaceae</taxon>
        <taxon>Jhaorihella</taxon>
    </lineage>
</organism>
<dbReference type="InterPro" id="IPR005180">
    <property type="entry name" value="DUF302"/>
</dbReference>
<evidence type="ECO:0000259" key="1">
    <source>
        <dbReference type="Pfam" id="PF03625"/>
    </source>
</evidence>
<dbReference type="Proteomes" id="UP000236742">
    <property type="component" value="Unassembled WGS sequence"/>
</dbReference>
<protein>
    <submittedName>
        <fullName evidence="2">Uncharacterized conserved protein, DUF302 family</fullName>
    </submittedName>
</protein>
<name>A0A1H5T5J6_9RHOB</name>
<dbReference type="InterPro" id="IPR016796">
    <property type="entry name" value="UCP021774"/>
</dbReference>
<sequence>MSYTIDRLIASGDMAEIEERVRKALTSHGFGVLTEIDVKATMKKKIDKDMPGYKILGACNPNMAWQAIGIEPRVGAMLPCNVILREVDGGIEVSAIDPEASMAAIDNPRLKEVAGQVRDMLEDVIAEI</sequence>
<dbReference type="SUPFAM" id="SSF103247">
    <property type="entry name" value="TT1751-like"/>
    <property type="match status" value="1"/>
</dbReference>
<evidence type="ECO:0000313" key="2">
    <source>
        <dbReference type="EMBL" id="SEF58066.1"/>
    </source>
</evidence>
<accession>A0A1H5T5J6</accession>
<dbReference type="Pfam" id="PF03625">
    <property type="entry name" value="DUF302"/>
    <property type="match status" value="1"/>
</dbReference>
<dbReference type="PIRSF" id="PIRSF021774">
    <property type="entry name" value="UCP021774"/>
    <property type="match status" value="1"/>
</dbReference>
<keyword evidence="3" id="KW-1185">Reference proteome</keyword>
<dbReference type="OrthoDB" id="9791067at2"/>
<dbReference type="EMBL" id="FNVD01000002">
    <property type="protein sequence ID" value="SEF58066.1"/>
    <property type="molecule type" value="Genomic_DNA"/>
</dbReference>
<proteinExistence type="predicted"/>
<dbReference type="InterPro" id="IPR035923">
    <property type="entry name" value="TT1751-like_sf"/>
</dbReference>
<dbReference type="AlphaFoldDB" id="A0A1H5T5J6"/>
<dbReference type="RefSeq" id="WP_104006770.1">
    <property type="nucleotide sequence ID" value="NZ_FNVD01000002.1"/>
</dbReference>
<dbReference type="PANTHER" id="PTHR38342">
    <property type="entry name" value="SLR5037 PROTEIN"/>
    <property type="match status" value="1"/>
</dbReference>
<dbReference type="CDD" id="cd14797">
    <property type="entry name" value="DUF302"/>
    <property type="match status" value="1"/>
</dbReference>
<reference evidence="2 3" key="1">
    <citation type="submission" date="2016-10" db="EMBL/GenBank/DDBJ databases">
        <authorList>
            <person name="de Groot N.N."/>
        </authorList>
    </citation>
    <scope>NUCLEOTIDE SEQUENCE [LARGE SCALE GENOMIC DNA]</scope>
    <source>
        <strain evidence="2 3">DSM 23413</strain>
    </source>
</reference>
<dbReference type="PANTHER" id="PTHR38342:SF1">
    <property type="entry name" value="SLR5037 PROTEIN"/>
    <property type="match status" value="1"/>
</dbReference>